<dbReference type="EMBL" id="RXNT01000023">
    <property type="protein sequence ID" value="RTR26577.1"/>
    <property type="molecule type" value="Genomic_DNA"/>
</dbReference>
<dbReference type="Pfam" id="PF02669">
    <property type="entry name" value="KdpC"/>
    <property type="match status" value="1"/>
</dbReference>
<keyword evidence="7 11" id="KW-0630">Potassium</keyword>
<keyword evidence="5 11" id="KW-0547">Nucleotide-binding</keyword>
<evidence type="ECO:0000256" key="9">
    <source>
        <dbReference type="ARBA" id="ARBA00023065"/>
    </source>
</evidence>
<dbReference type="InterPro" id="IPR003820">
    <property type="entry name" value="KdpC"/>
</dbReference>
<evidence type="ECO:0000256" key="3">
    <source>
        <dbReference type="ARBA" id="ARBA00022538"/>
    </source>
</evidence>
<evidence type="ECO:0000256" key="7">
    <source>
        <dbReference type="ARBA" id="ARBA00022958"/>
    </source>
</evidence>
<dbReference type="GO" id="GO:0016787">
    <property type="term" value="F:hydrolase activity"/>
    <property type="evidence" value="ECO:0007669"/>
    <property type="project" value="UniProtKB-KW"/>
</dbReference>
<keyword evidence="8 11" id="KW-1133">Transmembrane helix</keyword>
<keyword evidence="9 11" id="KW-0406">Ion transport</keyword>
<dbReference type="AlphaFoldDB" id="A0A431VTN5"/>
<keyword evidence="10 11" id="KW-0472">Membrane</keyword>
<feature type="transmembrane region" description="Helical" evidence="11">
    <location>
        <begin position="16"/>
        <end position="38"/>
    </location>
</feature>
<dbReference type="GO" id="GO:0005524">
    <property type="term" value="F:ATP binding"/>
    <property type="evidence" value="ECO:0007669"/>
    <property type="project" value="UniProtKB-UniRule"/>
</dbReference>
<dbReference type="PANTHER" id="PTHR30042:SF2">
    <property type="entry name" value="POTASSIUM-TRANSPORTING ATPASE KDPC SUBUNIT"/>
    <property type="match status" value="1"/>
</dbReference>
<evidence type="ECO:0000256" key="6">
    <source>
        <dbReference type="ARBA" id="ARBA00022840"/>
    </source>
</evidence>
<dbReference type="Proteomes" id="UP000271374">
    <property type="component" value="Unassembled WGS sequence"/>
</dbReference>
<evidence type="ECO:0000256" key="5">
    <source>
        <dbReference type="ARBA" id="ARBA00022741"/>
    </source>
</evidence>
<dbReference type="NCBIfam" id="TIGR00681">
    <property type="entry name" value="kdpC"/>
    <property type="match status" value="1"/>
</dbReference>
<evidence type="ECO:0000256" key="10">
    <source>
        <dbReference type="ARBA" id="ARBA00023136"/>
    </source>
</evidence>
<evidence type="ECO:0000313" key="12">
    <source>
        <dbReference type="EMBL" id="RTR26577.1"/>
    </source>
</evidence>
<sequence>MEEKQKMFGPIIRTSFLIMVLCGLTYPLTVTGIAQAIMPDKADGSLIYSEENEIIGSKLIGQSFTDPAYFHGRVSSIDYDGASSGSNNYAPSNEDMINRTKESIEAWKENNPDTPISDVPIDLLSNSGSGLDPHISPAAAYAQVKRISSITGISVEQLNKLISMYIEGRELGLFGEERVNVLTLNLELKNMAE</sequence>
<dbReference type="NCBIfam" id="NF001454">
    <property type="entry name" value="PRK00315.1"/>
    <property type="match status" value="1"/>
</dbReference>
<reference evidence="12 13" key="1">
    <citation type="submission" date="2018-12" db="EMBL/GenBank/DDBJ databases">
        <title>Bacillus yapensis draft genome sequence.</title>
        <authorList>
            <person name="Yu L."/>
            <person name="Xu X."/>
            <person name="Tang X."/>
        </authorList>
    </citation>
    <scope>NUCLEOTIDE SEQUENCE [LARGE SCALE GENOMIC DNA]</scope>
    <source>
        <strain evidence="12 13">XXST-01</strain>
    </source>
</reference>
<comment type="subunit">
    <text evidence="11">The system is composed of three essential subunits: KdpA, KdpB and KdpC.</text>
</comment>
<dbReference type="HAMAP" id="MF_00276">
    <property type="entry name" value="KdpC"/>
    <property type="match status" value="1"/>
</dbReference>
<keyword evidence="1 11" id="KW-0813">Transport</keyword>
<comment type="subcellular location">
    <subcellularLocation>
        <location evidence="11">Cell membrane</location>
        <topology evidence="11">Single-pass membrane protein</topology>
    </subcellularLocation>
</comment>
<dbReference type="RefSeq" id="WP_126410745.1">
    <property type="nucleotide sequence ID" value="NZ_RXNT01000023.1"/>
</dbReference>
<dbReference type="OrthoDB" id="9809491at2"/>
<keyword evidence="3 11" id="KW-0633">Potassium transport</keyword>
<keyword evidence="6 11" id="KW-0067">ATP-binding</keyword>
<dbReference type="PIRSF" id="PIRSF001296">
    <property type="entry name" value="K_ATPase_KdpC"/>
    <property type="match status" value="1"/>
</dbReference>
<accession>A0A431VTN5</accession>
<evidence type="ECO:0000256" key="4">
    <source>
        <dbReference type="ARBA" id="ARBA00022692"/>
    </source>
</evidence>
<evidence type="ECO:0000313" key="13">
    <source>
        <dbReference type="Proteomes" id="UP000271374"/>
    </source>
</evidence>
<organism evidence="12 13">
    <name type="scientific">Bacillus yapensis</name>
    <dbReference type="NCBI Taxonomy" id="2492960"/>
    <lineage>
        <taxon>Bacteria</taxon>
        <taxon>Bacillati</taxon>
        <taxon>Bacillota</taxon>
        <taxon>Bacilli</taxon>
        <taxon>Bacillales</taxon>
        <taxon>Bacillaceae</taxon>
        <taxon>Bacillus</taxon>
    </lineage>
</organism>
<name>A0A431VTN5_9BACI</name>
<protein>
    <recommendedName>
        <fullName evidence="11">Potassium-transporting ATPase KdpC subunit</fullName>
    </recommendedName>
    <alternativeName>
        <fullName evidence="11">ATP phosphohydrolase [potassium-transporting] C chain</fullName>
    </alternativeName>
    <alternativeName>
        <fullName evidence="11">Potassium-binding and translocating subunit C</fullName>
    </alternativeName>
    <alternativeName>
        <fullName evidence="11">Potassium-translocating ATPase C chain</fullName>
    </alternativeName>
</protein>
<dbReference type="GO" id="GO:0005886">
    <property type="term" value="C:plasma membrane"/>
    <property type="evidence" value="ECO:0007669"/>
    <property type="project" value="UniProtKB-SubCell"/>
</dbReference>
<evidence type="ECO:0000256" key="11">
    <source>
        <dbReference type="HAMAP-Rule" id="MF_00276"/>
    </source>
</evidence>
<comment type="similarity">
    <text evidence="11">Belongs to the KdpC family.</text>
</comment>
<evidence type="ECO:0000256" key="1">
    <source>
        <dbReference type="ARBA" id="ARBA00022448"/>
    </source>
</evidence>
<dbReference type="PANTHER" id="PTHR30042">
    <property type="entry name" value="POTASSIUM-TRANSPORTING ATPASE C CHAIN"/>
    <property type="match status" value="1"/>
</dbReference>
<evidence type="ECO:0000256" key="8">
    <source>
        <dbReference type="ARBA" id="ARBA00022989"/>
    </source>
</evidence>
<keyword evidence="2 11" id="KW-1003">Cell membrane</keyword>
<comment type="function">
    <text evidence="11">Part of the high-affinity ATP-driven potassium transport (or Kdp) system, which catalyzes the hydrolysis of ATP coupled with the electrogenic transport of potassium into the cytoplasm. This subunit acts as a catalytic chaperone that increases the ATP-binding affinity of the ATP-hydrolyzing subunit KdpB by the formation of a transient KdpB/KdpC/ATP ternary complex.</text>
</comment>
<gene>
    <name evidence="11 12" type="primary">kdpC</name>
    <name evidence="12" type="ORF">EKG37_21140</name>
</gene>
<keyword evidence="13" id="KW-1185">Reference proteome</keyword>
<keyword evidence="12" id="KW-0378">Hydrolase</keyword>
<proteinExistence type="inferred from homology"/>
<dbReference type="GO" id="GO:0008556">
    <property type="term" value="F:P-type potassium transmembrane transporter activity"/>
    <property type="evidence" value="ECO:0007669"/>
    <property type="project" value="InterPro"/>
</dbReference>
<evidence type="ECO:0000256" key="2">
    <source>
        <dbReference type="ARBA" id="ARBA00022475"/>
    </source>
</evidence>
<comment type="caution">
    <text evidence="12">The sequence shown here is derived from an EMBL/GenBank/DDBJ whole genome shotgun (WGS) entry which is preliminary data.</text>
</comment>
<keyword evidence="4 11" id="KW-0812">Transmembrane</keyword>